<reference evidence="2 3" key="1">
    <citation type="journal article" date="2017" name="Mycologia">
        <title>Bifiguratus adelaidae, gen. et sp. nov., a new member of Mucoromycotina in endophytic and soil-dwelling habitats.</title>
        <authorList>
            <person name="Torres-Cruz T.J."/>
            <person name="Billingsley Tobias T.L."/>
            <person name="Almatruk M."/>
            <person name="Hesse C."/>
            <person name="Kuske C.R."/>
            <person name="Desiro A."/>
            <person name="Benucci G.M."/>
            <person name="Bonito G."/>
            <person name="Stajich J.E."/>
            <person name="Dunlap C."/>
            <person name="Arnold A.E."/>
            <person name="Porras-Alfaro A."/>
        </authorList>
    </citation>
    <scope>NUCLEOTIDE SEQUENCE [LARGE SCALE GENOMIC DNA]</scope>
    <source>
        <strain evidence="2 3">AZ0501</strain>
    </source>
</reference>
<dbReference type="EMBL" id="MVBO01000047">
    <property type="protein sequence ID" value="OZJ04253.1"/>
    <property type="molecule type" value="Genomic_DNA"/>
</dbReference>
<evidence type="ECO:0000256" key="1">
    <source>
        <dbReference type="SAM" id="MobiDB-lite"/>
    </source>
</evidence>
<feature type="region of interest" description="Disordered" evidence="1">
    <location>
        <begin position="1"/>
        <end position="32"/>
    </location>
</feature>
<feature type="compositionally biased region" description="Basic and acidic residues" evidence="1">
    <location>
        <begin position="97"/>
        <end position="118"/>
    </location>
</feature>
<dbReference type="OrthoDB" id="2504266at2759"/>
<feature type="compositionally biased region" description="Polar residues" evidence="1">
    <location>
        <begin position="592"/>
        <end position="634"/>
    </location>
</feature>
<accession>A0A261Y0Y5</accession>
<gene>
    <name evidence="2" type="ORF">BZG36_02489</name>
</gene>
<feature type="region of interest" description="Disordered" evidence="1">
    <location>
        <begin position="429"/>
        <end position="451"/>
    </location>
</feature>
<feature type="compositionally biased region" description="Low complexity" evidence="1">
    <location>
        <begin position="522"/>
        <end position="533"/>
    </location>
</feature>
<feature type="region of interest" description="Disordered" evidence="1">
    <location>
        <begin position="390"/>
        <end position="414"/>
    </location>
</feature>
<evidence type="ECO:0000313" key="3">
    <source>
        <dbReference type="Proteomes" id="UP000242875"/>
    </source>
</evidence>
<feature type="compositionally biased region" description="Polar residues" evidence="1">
    <location>
        <begin position="541"/>
        <end position="553"/>
    </location>
</feature>
<feature type="compositionally biased region" description="Polar residues" evidence="1">
    <location>
        <begin position="325"/>
        <end position="335"/>
    </location>
</feature>
<proteinExistence type="predicted"/>
<feature type="compositionally biased region" description="Polar residues" evidence="1">
    <location>
        <begin position="285"/>
        <end position="297"/>
    </location>
</feature>
<feature type="compositionally biased region" description="Basic and acidic residues" evidence="1">
    <location>
        <begin position="197"/>
        <end position="207"/>
    </location>
</feature>
<evidence type="ECO:0000313" key="2">
    <source>
        <dbReference type="EMBL" id="OZJ04253.1"/>
    </source>
</evidence>
<feature type="compositionally biased region" description="Basic and acidic residues" evidence="1">
    <location>
        <begin position="298"/>
        <end position="324"/>
    </location>
</feature>
<comment type="caution">
    <text evidence="2">The sequence shown here is derived from an EMBL/GenBank/DDBJ whole genome shotgun (WGS) entry which is preliminary data.</text>
</comment>
<feature type="compositionally biased region" description="Basic and acidic residues" evidence="1">
    <location>
        <begin position="223"/>
        <end position="255"/>
    </location>
</feature>
<keyword evidence="3" id="KW-1185">Reference proteome</keyword>
<feature type="compositionally biased region" description="Basic and acidic residues" evidence="1">
    <location>
        <begin position="135"/>
        <end position="154"/>
    </location>
</feature>
<feature type="compositionally biased region" description="Polar residues" evidence="1">
    <location>
        <begin position="646"/>
        <end position="665"/>
    </location>
</feature>
<feature type="region of interest" description="Disordered" evidence="1">
    <location>
        <begin position="97"/>
        <end position="377"/>
    </location>
</feature>
<organism evidence="2 3">
    <name type="scientific">Bifiguratus adelaidae</name>
    <dbReference type="NCBI Taxonomy" id="1938954"/>
    <lineage>
        <taxon>Eukaryota</taxon>
        <taxon>Fungi</taxon>
        <taxon>Fungi incertae sedis</taxon>
        <taxon>Mucoromycota</taxon>
        <taxon>Mucoromycotina</taxon>
        <taxon>Endogonomycetes</taxon>
        <taxon>Endogonales</taxon>
        <taxon>Endogonales incertae sedis</taxon>
        <taxon>Bifiguratus</taxon>
    </lineage>
</organism>
<feature type="compositionally biased region" description="Basic and acidic residues" evidence="1">
    <location>
        <begin position="471"/>
        <end position="481"/>
    </location>
</feature>
<feature type="region of interest" description="Disordered" evidence="1">
    <location>
        <begin position="464"/>
        <end position="681"/>
    </location>
</feature>
<sequence length="759" mass="83734">MGKRRSLVMDLSEQDPAIVASSPPKNRNIRKEHHTHTSNILAVLDSNPPPLVFEGQGFENTNVIRYQREELLALRYSEACKRPERLAQTQVWFGELPSRRERGHEESPGERRGDKDKGIVLGPPKSSFASLLGVKKGEEDLVEKSPGDKEEDKSFASATNSLPLSARLNGRGYQTSTDRSDTKLSSRLAKMPGSSVRGERSGERLDKMGAFGTTSRISPVSDPRLDKRRTRDGPGVGREQRQRMGRFEREEKQPEWLDYNPETEEMATTDDAISSEKVDDGAGFMSNSTNQLEQWKSQMKDQERRKKQGVPEEAARSMRADESTSWRATTSPQESKASRKDDPIFGGIDMGPTMLDPLYSQNYADETSQSTQESIPSGSRFARFFNKSHTQETTDIASAQMPPPQRPPMLDEGGRSISLDVLFQAQTLSPSQQSHQMPHPHYTSPNIPSQPRMLSEQDILNTLAKLPTSPRKPDNTTKEEDQAGFNMIMQALSRAKPQVPPTTSSPMASRQYAGPPSELNDPAIASASSHIPAKSPPAIGPTNQAQRSPTPMQASEEGTPKSRPALNQHFMGNMPTSVLRQLSGKASGDIGSRTSSNNSSPRVNNTTSLPSSQPTSYPSNTPSSQQFTYGSRLSSAYAPPPMGNFASDQPSEGPTSPYGFQSPPNQGVGPGMLPMSGYPPYPPFDHRFGAPPPHLMNMMRPNMPMDPNRPPGPFMYPPMPNMGMPQPPRGYPPMNMMPPPMDMMTGMYRPDMREDKPPQ</sequence>
<dbReference type="Proteomes" id="UP000242875">
    <property type="component" value="Unassembled WGS sequence"/>
</dbReference>
<feature type="compositionally biased region" description="Polar residues" evidence="1">
    <location>
        <begin position="359"/>
        <end position="377"/>
    </location>
</feature>
<protein>
    <submittedName>
        <fullName evidence="2">Uncharacterized protein</fullName>
    </submittedName>
</protein>
<dbReference type="AlphaFoldDB" id="A0A261Y0Y5"/>
<name>A0A261Y0Y5_9FUNG</name>